<name>A0A6H5HIG1_9HEMI</name>
<gene>
    <name evidence="2" type="ORF">NTEN_LOCUS20677</name>
</gene>
<reference evidence="2 3" key="1">
    <citation type="submission" date="2020-02" db="EMBL/GenBank/DDBJ databases">
        <authorList>
            <person name="Ferguson B K."/>
        </authorList>
    </citation>
    <scope>NUCLEOTIDE SEQUENCE [LARGE SCALE GENOMIC DNA]</scope>
</reference>
<feature type="region of interest" description="Disordered" evidence="1">
    <location>
        <begin position="474"/>
        <end position="505"/>
    </location>
</feature>
<keyword evidence="3" id="KW-1185">Reference proteome</keyword>
<sequence>MIKEGGGFYLFFTPSPDGKGGGRIKKTYKWQTSSRDGGERRGKRKPRWKNNGVCGSELPAPPRDSEGRALPVEEEEESPGNIECDPDRSKGLADYEQCKYRHRPVGNLLKRLHCTTGCFCVVPDESPTRMPGRIWTRGNSRRRNAVIGEPSPELVAFKTPGLHLKLQCEVKLLCLQNGIFTFRTSVAQDQSVIVRCRAGNSSDLVPRLSLPNLEAGYHGLVKENETLVEVTPKIVGVGAKICDFHIVNKHHGEAPFQTIRCRPVLSGRPVFVPFRRQLERHMTETLTRQLVASIRQLSRSCPRRAQTRNKASLRIWKSRDPPPSPISLEQPATRSPCSPWKHLHIPRRLMSPIDYVLPSCSALLRPGSPFPLFGERPRATAGTRQQPTPVMFHARLLSVFPLSAASQGPGEHPSRHECFQQLPTEVGLAFEQTKILPLRCVRLDKWVDVMKGPRLGKAGRTCVAQSAVLPFVHPRQPRGINNPRSDSSKFATPSRTHSPCVNGCNPRNRPKFRTSGIGNPVSWFPWSSTTLGPLRPCSKAKT</sequence>
<dbReference type="EMBL" id="CADCXU010030404">
    <property type="protein sequence ID" value="CAB0016507.1"/>
    <property type="molecule type" value="Genomic_DNA"/>
</dbReference>
<feature type="region of interest" description="Disordered" evidence="1">
    <location>
        <begin position="308"/>
        <end position="333"/>
    </location>
</feature>
<dbReference type="OrthoDB" id="10012272at2759"/>
<evidence type="ECO:0000313" key="3">
    <source>
        <dbReference type="Proteomes" id="UP000479000"/>
    </source>
</evidence>
<protein>
    <submittedName>
        <fullName evidence="2">Uncharacterized protein</fullName>
    </submittedName>
</protein>
<feature type="non-terminal residue" evidence="2">
    <location>
        <position position="542"/>
    </location>
</feature>
<feature type="region of interest" description="Disordered" evidence="1">
    <location>
        <begin position="1"/>
        <end position="87"/>
    </location>
</feature>
<organism evidence="2 3">
    <name type="scientific">Nesidiocoris tenuis</name>
    <dbReference type="NCBI Taxonomy" id="355587"/>
    <lineage>
        <taxon>Eukaryota</taxon>
        <taxon>Metazoa</taxon>
        <taxon>Ecdysozoa</taxon>
        <taxon>Arthropoda</taxon>
        <taxon>Hexapoda</taxon>
        <taxon>Insecta</taxon>
        <taxon>Pterygota</taxon>
        <taxon>Neoptera</taxon>
        <taxon>Paraneoptera</taxon>
        <taxon>Hemiptera</taxon>
        <taxon>Heteroptera</taxon>
        <taxon>Panheteroptera</taxon>
        <taxon>Cimicomorpha</taxon>
        <taxon>Miridae</taxon>
        <taxon>Dicyphina</taxon>
        <taxon>Nesidiocoris</taxon>
    </lineage>
</organism>
<dbReference type="AlphaFoldDB" id="A0A6H5HIG1"/>
<accession>A0A6H5HIG1</accession>
<feature type="compositionally biased region" description="Polar residues" evidence="1">
    <location>
        <begin position="482"/>
        <end position="499"/>
    </location>
</feature>
<dbReference type="Proteomes" id="UP000479000">
    <property type="component" value="Unassembled WGS sequence"/>
</dbReference>
<proteinExistence type="predicted"/>
<evidence type="ECO:0000256" key="1">
    <source>
        <dbReference type="SAM" id="MobiDB-lite"/>
    </source>
</evidence>
<evidence type="ECO:0000313" key="2">
    <source>
        <dbReference type="EMBL" id="CAB0016507.1"/>
    </source>
</evidence>